<keyword evidence="2" id="KW-0808">Transferase</keyword>
<keyword evidence="6" id="KW-1185">Reference proteome</keyword>
<gene>
    <name evidence="5" type="primary">mshA_6</name>
    <name evidence="5" type="ORF">OICFNHDK_1065</name>
</gene>
<evidence type="ECO:0000256" key="2">
    <source>
        <dbReference type="ARBA" id="ARBA00022679"/>
    </source>
</evidence>
<comment type="caution">
    <text evidence="5">The sequence shown here is derived from an EMBL/GenBank/DDBJ whole genome shotgun (WGS) entry which is preliminary data.</text>
</comment>
<evidence type="ECO:0000313" key="6">
    <source>
        <dbReference type="Proteomes" id="UP001055307"/>
    </source>
</evidence>
<proteinExistence type="predicted"/>
<dbReference type="Gene3D" id="3.40.50.2000">
    <property type="entry name" value="Glycogen Phosphorylase B"/>
    <property type="match status" value="2"/>
</dbReference>
<keyword evidence="1" id="KW-0328">Glycosyltransferase</keyword>
<dbReference type="InterPro" id="IPR028098">
    <property type="entry name" value="Glyco_trans_4-like_N"/>
</dbReference>
<dbReference type="Pfam" id="PF13439">
    <property type="entry name" value="Glyco_transf_4"/>
    <property type="match status" value="1"/>
</dbReference>
<evidence type="ECO:0000256" key="1">
    <source>
        <dbReference type="ARBA" id="ARBA00022676"/>
    </source>
</evidence>
<dbReference type="InterPro" id="IPR001296">
    <property type="entry name" value="Glyco_trans_1"/>
</dbReference>
<reference evidence="5" key="1">
    <citation type="journal article" date="2016" name="Front. Microbiol.">
        <title>Genome Sequence of the Piezophilic, Mesophilic Sulfate-Reducing Bacterium Desulfovibrio indicus J2T.</title>
        <authorList>
            <person name="Cao J."/>
            <person name="Maignien L."/>
            <person name="Shao Z."/>
            <person name="Alain K."/>
            <person name="Jebbar M."/>
        </authorList>
    </citation>
    <scope>NUCLEOTIDE SEQUENCE</scope>
    <source>
        <strain evidence="5">DSM 21893</strain>
    </source>
</reference>
<organism evidence="5 6">
    <name type="scientific">Methylobacterium bullatum</name>
    <dbReference type="NCBI Taxonomy" id="570505"/>
    <lineage>
        <taxon>Bacteria</taxon>
        <taxon>Pseudomonadati</taxon>
        <taxon>Pseudomonadota</taxon>
        <taxon>Alphaproteobacteria</taxon>
        <taxon>Hyphomicrobiales</taxon>
        <taxon>Methylobacteriaceae</taxon>
        <taxon>Methylobacterium</taxon>
    </lineage>
</organism>
<name>A0AAV4Z4W4_9HYPH</name>
<dbReference type="SUPFAM" id="SSF53756">
    <property type="entry name" value="UDP-Glycosyltransferase/glycogen phosphorylase"/>
    <property type="match status" value="1"/>
</dbReference>
<feature type="domain" description="Glycosyltransferase subfamily 4-like N-terminal" evidence="4">
    <location>
        <begin position="29"/>
        <end position="151"/>
    </location>
</feature>
<dbReference type="Proteomes" id="UP001055307">
    <property type="component" value="Unassembled WGS sequence"/>
</dbReference>
<evidence type="ECO:0000313" key="5">
    <source>
        <dbReference type="EMBL" id="GJD38620.1"/>
    </source>
</evidence>
<sequence length="429" mass="45916">MGMTGPEAGRGSGQAMHIVILAEFAVASGGAEKVAVESAHGLARAGMDVTFIHAIEGPADPLLDHPKIRRVCLGNTDIWNRPALEAALSGIWSGNSAARLRAVLSALPQPADIVHLHQWTRSLSPSVFPVLLDSGIPLVVTLHDYFLACPNGVYYRFDQDRPCTLTPLSASCVAAPCDPKSRFHKAIRVGRSIAQNRALHDHHLHVIHVCDASIRRMGGLLGSLAVTHHRIDNPVRVETGVRADPAAGKAIAYVGRLTREKGADLVAEAARDAGMPALFIGTGPLEAELRAQPHVEMLGWRSPNEVSAILVRRARALAAPSRWFETGPLTVYEALAVGLPVVASDRSGAAEKVIDGVTGYVVAPERAALATAFRNLDVIEAQTLGRAAHAHYWDTPMSIDAHADALSELYRRIARNVSPIPTDVFRKPG</sequence>
<evidence type="ECO:0000259" key="3">
    <source>
        <dbReference type="Pfam" id="PF00534"/>
    </source>
</evidence>
<accession>A0AAV4Z4W4</accession>
<dbReference type="Pfam" id="PF00534">
    <property type="entry name" value="Glycos_transf_1"/>
    <property type="match status" value="1"/>
</dbReference>
<dbReference type="GO" id="GO:0016757">
    <property type="term" value="F:glycosyltransferase activity"/>
    <property type="evidence" value="ECO:0007669"/>
    <property type="project" value="UniProtKB-KW"/>
</dbReference>
<dbReference type="AlphaFoldDB" id="A0AAV4Z4W4"/>
<reference evidence="5" key="2">
    <citation type="submission" date="2021-08" db="EMBL/GenBank/DDBJ databases">
        <authorList>
            <person name="Tani A."/>
            <person name="Ola A."/>
            <person name="Ogura Y."/>
            <person name="Katsura K."/>
            <person name="Hayashi T."/>
        </authorList>
    </citation>
    <scope>NUCLEOTIDE SEQUENCE</scope>
    <source>
        <strain evidence="5">DSM 21893</strain>
    </source>
</reference>
<dbReference type="PANTHER" id="PTHR12526:SF510">
    <property type="entry name" value="D-INOSITOL 3-PHOSPHATE GLYCOSYLTRANSFERASE"/>
    <property type="match status" value="1"/>
</dbReference>
<dbReference type="PANTHER" id="PTHR12526">
    <property type="entry name" value="GLYCOSYLTRANSFERASE"/>
    <property type="match status" value="1"/>
</dbReference>
<feature type="domain" description="Glycosyl transferase family 1" evidence="3">
    <location>
        <begin position="249"/>
        <end position="372"/>
    </location>
</feature>
<protein>
    <submittedName>
        <fullName evidence="5">D-inositol-3-phosphate glycosyltransferase</fullName>
    </submittedName>
</protein>
<dbReference type="EMBL" id="BPQF01000007">
    <property type="protein sequence ID" value="GJD38620.1"/>
    <property type="molecule type" value="Genomic_DNA"/>
</dbReference>
<evidence type="ECO:0000259" key="4">
    <source>
        <dbReference type="Pfam" id="PF13439"/>
    </source>
</evidence>